<dbReference type="GO" id="GO:0043023">
    <property type="term" value="F:ribosomal large subunit binding"/>
    <property type="evidence" value="ECO:0007669"/>
    <property type="project" value="UniProtKB-UniRule"/>
</dbReference>
<evidence type="ECO:0000313" key="9">
    <source>
        <dbReference type="Proteomes" id="UP000282930"/>
    </source>
</evidence>
<dbReference type="InterPro" id="IPR008532">
    <property type="entry name" value="NFACT_RNA-bd"/>
</dbReference>
<evidence type="ECO:0000313" key="8">
    <source>
        <dbReference type="EMBL" id="AZT90821.1"/>
    </source>
</evidence>
<evidence type="ECO:0000256" key="1">
    <source>
        <dbReference type="ARBA" id="ARBA00022555"/>
    </source>
</evidence>
<protein>
    <recommendedName>
        <fullName evidence="5">Rqc2 homolog RqcH</fullName>
        <shortName evidence="5">RqcH</shortName>
    </recommendedName>
</protein>
<feature type="region of interest" description="Disordered" evidence="6">
    <location>
        <begin position="442"/>
        <end position="465"/>
    </location>
</feature>
<accession>A0A3T0D6T7</accession>
<dbReference type="Proteomes" id="UP000282930">
    <property type="component" value="Chromosome"/>
</dbReference>
<dbReference type="GO" id="GO:1990112">
    <property type="term" value="C:RQC complex"/>
    <property type="evidence" value="ECO:0007669"/>
    <property type="project" value="TreeGrafter"/>
</dbReference>
<feature type="domain" description="NFACT RNA-binding" evidence="7">
    <location>
        <begin position="464"/>
        <end position="556"/>
    </location>
</feature>
<keyword evidence="1 5" id="KW-0820">tRNA-binding</keyword>
<dbReference type="GO" id="GO:0000049">
    <property type="term" value="F:tRNA binding"/>
    <property type="evidence" value="ECO:0007669"/>
    <property type="project" value="UniProtKB-UniRule"/>
</dbReference>
<dbReference type="PANTHER" id="PTHR15239:SF6">
    <property type="entry name" value="RIBOSOME QUALITY CONTROL COMPLEX SUBUNIT NEMF"/>
    <property type="match status" value="1"/>
</dbReference>
<dbReference type="Pfam" id="PF05833">
    <property type="entry name" value="NFACT_N"/>
    <property type="match status" value="1"/>
</dbReference>
<comment type="subunit">
    <text evidence="5">Associates with stalled 50S ribosomal subunits. Binds to RqcP.</text>
</comment>
<keyword evidence="5" id="KW-0175">Coiled coil</keyword>
<dbReference type="RefSeq" id="WP_127352204.1">
    <property type="nucleotide sequence ID" value="NZ_CP034791.1"/>
</dbReference>
<dbReference type="FunFam" id="2.30.310.10:FF:000004">
    <property type="entry name" value="Fibronectin-binding protein A"/>
    <property type="match status" value="1"/>
</dbReference>
<comment type="similarity">
    <text evidence="5">Belongs to the NEMF family.</text>
</comment>
<organism evidence="8 9">
    <name type="scientific">Caldicellulosiruptor changbaiensis</name>
    <dbReference type="NCBI Taxonomy" id="1222016"/>
    <lineage>
        <taxon>Bacteria</taxon>
        <taxon>Bacillati</taxon>
        <taxon>Bacillota</taxon>
        <taxon>Bacillota incertae sedis</taxon>
        <taxon>Caldicellulosiruptorales</taxon>
        <taxon>Caldicellulosiruptoraceae</taxon>
        <taxon>Caldicellulosiruptor</taxon>
    </lineage>
</organism>
<evidence type="ECO:0000256" key="6">
    <source>
        <dbReference type="SAM" id="MobiDB-lite"/>
    </source>
</evidence>
<dbReference type="KEGG" id="ccha:ELD05_09305"/>
<keyword evidence="4 5" id="KW-0648">Protein biosynthesis</keyword>
<evidence type="ECO:0000256" key="3">
    <source>
        <dbReference type="ARBA" id="ARBA00022884"/>
    </source>
</evidence>
<dbReference type="HAMAP" id="MF_00844_B">
    <property type="entry name" value="RqcH_B"/>
    <property type="match status" value="1"/>
</dbReference>
<comment type="function">
    <text evidence="5">Key component of the ribosome quality control system (RQC), a ribosome-associated complex that mediates the extraction of incompletely synthesized nascent chains from stalled ribosomes and their subsequent degradation. RqcH recruits Ala-charged tRNA, and with RqcP directs the elongation of stalled nascent chains on 50S ribosomal subunits, leading to non-templated C-terminal alanine extensions (Ala tail). The Ala tail promotes nascent chain degradation. May add between 1 and at least 8 Ala residues. Binds to stalled 50S ribosomal subunits.</text>
</comment>
<dbReference type="Gene3D" id="2.30.310.10">
    <property type="entry name" value="ibrinogen binding protein from staphylococcus aureus domain"/>
    <property type="match status" value="1"/>
</dbReference>
<name>A0A3T0D6T7_9FIRM</name>
<evidence type="ECO:0000259" key="7">
    <source>
        <dbReference type="Pfam" id="PF05670"/>
    </source>
</evidence>
<reference evidence="8 9" key="1">
    <citation type="submission" date="2018-12" db="EMBL/GenBank/DDBJ databases">
        <title>Genome sequence from the cellulolytic species, Caldicellulosiruptor changbaiensis.</title>
        <authorList>
            <person name="Blumer-Schuette S.E."/>
            <person name="Mendoza C."/>
        </authorList>
    </citation>
    <scope>NUCLEOTIDE SEQUENCE [LARGE SCALE GENOMIC DNA]</scope>
    <source>
        <strain evidence="8 9">CBS-Z</strain>
    </source>
</reference>
<dbReference type="InterPro" id="IPR043682">
    <property type="entry name" value="RqcH_bacterial"/>
</dbReference>
<dbReference type="GO" id="GO:0072344">
    <property type="term" value="P:rescue of stalled ribosome"/>
    <property type="evidence" value="ECO:0007669"/>
    <property type="project" value="UniProtKB-UniRule"/>
</dbReference>
<evidence type="ECO:0000256" key="5">
    <source>
        <dbReference type="HAMAP-Rule" id="MF_00844"/>
    </source>
</evidence>
<dbReference type="InterPro" id="IPR051608">
    <property type="entry name" value="RQC_Subunit_NEMF"/>
</dbReference>
<sequence length="585" mass="68296">MPFDGVVLCRLKNELKLELVEGKVERIYQPNQFEINLYIYKLGKTKKLIISANPSLPKIYITEKQKKNPEVAPNFCMILRKNLLGAKITNIYQEGLERIVKIEFETKNELGDIERKYIIFEMMGRHSNIFLVDSNNRIIDAIKRMSFENSPRNILPGAKYVLPPVLTKKNPLEVTFEEFSSFFENSNKSYENILIDNLSGISKQFVNEVMLHAQVFKESVEKNEVIKRIFESLKELLYCIVEKGEILPTLYTDKGNVVDFYVIDLKSYSNFSKRFFTSLNSCIDEYYSKKEEHTIFIEKKQHLQKIIEQNLKKLSQRYEQNLQKIDEAKNAELFKKYADLILANLYQLKPTSEDFIEVIDYYSEDLPQIKIPIEKDKDLKQNAERYYKLYNKLKKGEEYAKAEISEIETELEFLYSLEALLEKSTEIEDLLSIEEELEKEGYVKAQPEPKKNEKKKDSKKPNPHHFVSSDGFDIYVGRNNIQNDYLTLRFASSNDIWLHTQKIPGSHVIIRTNNRSVPDRTLLEAALLAAYFSKAKNSTKVPVDYTYIKHVKKPPKSKPGFVIYENFKTIIVDSPTAIDGFKKVE</sequence>
<keyword evidence="9" id="KW-1185">Reference proteome</keyword>
<dbReference type="PANTHER" id="PTHR15239">
    <property type="entry name" value="NUCLEAR EXPORT MEDIATOR FACTOR NEMF"/>
    <property type="match status" value="1"/>
</dbReference>
<feature type="coiled-coil region" evidence="5">
    <location>
        <begin position="297"/>
        <end position="331"/>
    </location>
</feature>
<evidence type="ECO:0000256" key="4">
    <source>
        <dbReference type="ARBA" id="ARBA00022917"/>
    </source>
</evidence>
<keyword evidence="3 5" id="KW-0694">RNA-binding</keyword>
<dbReference type="GO" id="GO:0019843">
    <property type="term" value="F:rRNA binding"/>
    <property type="evidence" value="ECO:0007669"/>
    <property type="project" value="UniProtKB-UniRule"/>
</dbReference>
<dbReference type="EMBL" id="CP034791">
    <property type="protein sequence ID" value="AZT90821.1"/>
    <property type="molecule type" value="Genomic_DNA"/>
</dbReference>
<feature type="compositionally biased region" description="Basic and acidic residues" evidence="6">
    <location>
        <begin position="442"/>
        <end position="460"/>
    </location>
</feature>
<gene>
    <name evidence="5" type="primary">rqcH</name>
    <name evidence="8" type="ORF">ELD05_09305</name>
</gene>
<dbReference type="AlphaFoldDB" id="A0A3T0D6T7"/>
<evidence type="ECO:0000256" key="2">
    <source>
        <dbReference type="ARBA" id="ARBA00022730"/>
    </source>
</evidence>
<keyword evidence="2 5" id="KW-0699">rRNA-binding</keyword>
<dbReference type="Pfam" id="PF05670">
    <property type="entry name" value="NFACT-R_1"/>
    <property type="match status" value="1"/>
</dbReference>
<proteinExistence type="inferred from homology"/>